<dbReference type="PATRIC" id="fig|595434.4.peg.1409"/>
<dbReference type="Proteomes" id="UP000036367">
    <property type="component" value="Unassembled WGS sequence"/>
</dbReference>
<keyword evidence="1" id="KW-0472">Membrane</keyword>
<evidence type="ECO:0000313" key="3">
    <source>
        <dbReference type="Proteomes" id="UP000036367"/>
    </source>
</evidence>
<evidence type="ECO:0000256" key="1">
    <source>
        <dbReference type="SAM" id="Phobius"/>
    </source>
</evidence>
<organism evidence="2 3">
    <name type="scientific">Rhodopirellula islandica</name>
    <dbReference type="NCBI Taxonomy" id="595434"/>
    <lineage>
        <taxon>Bacteria</taxon>
        <taxon>Pseudomonadati</taxon>
        <taxon>Planctomycetota</taxon>
        <taxon>Planctomycetia</taxon>
        <taxon>Pirellulales</taxon>
        <taxon>Pirellulaceae</taxon>
        <taxon>Rhodopirellula</taxon>
    </lineage>
</organism>
<keyword evidence="1" id="KW-1133">Transmembrane helix</keyword>
<protein>
    <recommendedName>
        <fullName evidence="4">Transmembrane protein</fullName>
    </recommendedName>
</protein>
<gene>
    <name evidence="2" type="ORF">RISK_001472</name>
</gene>
<evidence type="ECO:0008006" key="4">
    <source>
        <dbReference type="Google" id="ProtNLM"/>
    </source>
</evidence>
<keyword evidence="1" id="KW-0812">Transmembrane</keyword>
<dbReference type="STRING" id="595434.RISK_001472"/>
<sequence>MERKEILDVAVGFLPLALTCALVPLHFDVARGGAVVLAVVLCLPRLWWSCVFGLL</sequence>
<keyword evidence="3" id="KW-1185">Reference proteome</keyword>
<accession>A0A0J1BI77</accession>
<evidence type="ECO:0000313" key="2">
    <source>
        <dbReference type="EMBL" id="KLU06261.1"/>
    </source>
</evidence>
<proteinExistence type="predicted"/>
<comment type="caution">
    <text evidence="2">The sequence shown here is derived from an EMBL/GenBank/DDBJ whole genome shotgun (WGS) entry which is preliminary data.</text>
</comment>
<name>A0A0J1BI77_RHOIS</name>
<feature type="transmembrane region" description="Helical" evidence="1">
    <location>
        <begin position="33"/>
        <end position="54"/>
    </location>
</feature>
<feature type="transmembrane region" description="Helical" evidence="1">
    <location>
        <begin position="7"/>
        <end position="27"/>
    </location>
</feature>
<dbReference type="AlphaFoldDB" id="A0A0J1BI77"/>
<dbReference type="EMBL" id="LECT01000015">
    <property type="protein sequence ID" value="KLU06261.1"/>
    <property type="molecule type" value="Genomic_DNA"/>
</dbReference>
<reference evidence="2" key="1">
    <citation type="submission" date="2015-05" db="EMBL/GenBank/DDBJ databases">
        <title>Permanent draft genome of Rhodopirellula islandicus K833.</title>
        <authorList>
            <person name="Kizina J."/>
            <person name="Richter M."/>
            <person name="Glockner F.O."/>
            <person name="Harder J."/>
        </authorList>
    </citation>
    <scope>NUCLEOTIDE SEQUENCE [LARGE SCALE GENOMIC DNA]</scope>
    <source>
        <strain evidence="2">K833</strain>
    </source>
</reference>